<reference evidence="9 10" key="1">
    <citation type="submission" date="2023-10" db="EMBL/GenBank/DDBJ databases">
        <title>Complete genome sequence of Shewanella sp. DAU334.</title>
        <authorList>
            <person name="Lee Y.-S."/>
            <person name="Jeong H.-R."/>
            <person name="Hwang E.-J."/>
            <person name="Choi Y.-L."/>
            <person name="Kim G.-D."/>
        </authorList>
    </citation>
    <scope>NUCLEOTIDE SEQUENCE [LARGE SCALE GENOMIC DNA]</scope>
    <source>
        <strain evidence="9 10">DAU334</strain>
    </source>
</reference>
<dbReference type="EMBL" id="CP136522">
    <property type="protein sequence ID" value="WOT04905.1"/>
    <property type="molecule type" value="Genomic_DNA"/>
</dbReference>
<evidence type="ECO:0000259" key="8">
    <source>
        <dbReference type="Pfam" id="PF01618"/>
    </source>
</evidence>
<comment type="subcellular location">
    <subcellularLocation>
        <location evidence="1">Cell membrane</location>
        <topology evidence="1">Multi-pass membrane protein</topology>
    </subcellularLocation>
    <subcellularLocation>
        <location evidence="6">Membrane</location>
        <topology evidence="6">Multi-pass membrane protein</topology>
    </subcellularLocation>
</comment>
<dbReference type="RefSeq" id="WP_310472545.1">
    <property type="nucleotide sequence ID" value="NZ_CP136522.1"/>
</dbReference>
<organism evidence="9 10">
    <name type="scientific">Shewanella youngdeokensis</name>
    <dbReference type="NCBI Taxonomy" id="2999068"/>
    <lineage>
        <taxon>Bacteria</taxon>
        <taxon>Pseudomonadati</taxon>
        <taxon>Pseudomonadota</taxon>
        <taxon>Gammaproteobacteria</taxon>
        <taxon>Alteromonadales</taxon>
        <taxon>Shewanellaceae</taxon>
        <taxon>Shewanella</taxon>
    </lineage>
</organism>
<sequence length="183" mass="20197">MEHNLLDTLMYQISGLFLTPVLLLIFILFIYSLYAIGKFLVQQQQRMRGKARYQAAINALHHCQPATEIKGFPLLNAAVSQPDLNFEQLELRAITELEGPRVVTRIAPMLGLIATMIPMGPALKSLADGNIQGISESLSIAFAAVIIGLIVSSVTYWIAAVSKRWYAEELIDLNKIIAASKEA</sequence>
<feature type="transmembrane region" description="Helical" evidence="7">
    <location>
        <begin position="20"/>
        <end position="41"/>
    </location>
</feature>
<proteinExistence type="inferred from homology"/>
<keyword evidence="6" id="KW-0653">Protein transport</keyword>
<evidence type="ECO:0000313" key="9">
    <source>
        <dbReference type="EMBL" id="WOT04905.1"/>
    </source>
</evidence>
<dbReference type="Pfam" id="PF01618">
    <property type="entry name" value="MotA_ExbB"/>
    <property type="match status" value="1"/>
</dbReference>
<comment type="similarity">
    <text evidence="6">Belongs to the exbB/tolQ family.</text>
</comment>
<keyword evidence="5 7" id="KW-0472">Membrane</keyword>
<evidence type="ECO:0000313" key="10">
    <source>
        <dbReference type="Proteomes" id="UP001529491"/>
    </source>
</evidence>
<dbReference type="Proteomes" id="UP001529491">
    <property type="component" value="Chromosome"/>
</dbReference>
<feature type="domain" description="MotA/TolQ/ExbB proton channel" evidence="8">
    <location>
        <begin position="101"/>
        <end position="170"/>
    </location>
</feature>
<name>A0ABZ0JX72_9GAMM</name>
<evidence type="ECO:0000256" key="6">
    <source>
        <dbReference type="RuleBase" id="RU004057"/>
    </source>
</evidence>
<keyword evidence="6" id="KW-0813">Transport</keyword>
<dbReference type="InterPro" id="IPR002898">
    <property type="entry name" value="MotA_ExbB_proton_chnl"/>
</dbReference>
<protein>
    <submittedName>
        <fullName evidence="9">MotA/TolQ/ExbB proton channel family protein</fullName>
    </submittedName>
</protein>
<evidence type="ECO:0000256" key="3">
    <source>
        <dbReference type="ARBA" id="ARBA00022692"/>
    </source>
</evidence>
<evidence type="ECO:0000256" key="1">
    <source>
        <dbReference type="ARBA" id="ARBA00004651"/>
    </source>
</evidence>
<keyword evidence="3 7" id="KW-0812">Transmembrane</keyword>
<keyword evidence="2" id="KW-1003">Cell membrane</keyword>
<evidence type="ECO:0000256" key="5">
    <source>
        <dbReference type="ARBA" id="ARBA00023136"/>
    </source>
</evidence>
<evidence type="ECO:0000256" key="2">
    <source>
        <dbReference type="ARBA" id="ARBA00022475"/>
    </source>
</evidence>
<feature type="transmembrane region" description="Helical" evidence="7">
    <location>
        <begin position="102"/>
        <end position="120"/>
    </location>
</feature>
<feature type="transmembrane region" description="Helical" evidence="7">
    <location>
        <begin position="140"/>
        <end position="159"/>
    </location>
</feature>
<keyword evidence="4 7" id="KW-1133">Transmembrane helix</keyword>
<keyword evidence="10" id="KW-1185">Reference proteome</keyword>
<gene>
    <name evidence="9" type="ORF">RGE70_16575</name>
</gene>
<evidence type="ECO:0000256" key="7">
    <source>
        <dbReference type="SAM" id="Phobius"/>
    </source>
</evidence>
<accession>A0ABZ0JX72</accession>
<evidence type="ECO:0000256" key="4">
    <source>
        <dbReference type="ARBA" id="ARBA00022989"/>
    </source>
</evidence>